<gene>
    <name evidence="1" type="ORF">PoB_004767600</name>
</gene>
<evidence type="ECO:0000313" key="2">
    <source>
        <dbReference type="Proteomes" id="UP000735302"/>
    </source>
</evidence>
<comment type="caution">
    <text evidence="1">The sequence shown here is derived from an EMBL/GenBank/DDBJ whole genome shotgun (WGS) entry which is preliminary data.</text>
</comment>
<dbReference type="EMBL" id="BLXT01005251">
    <property type="protein sequence ID" value="GFO21171.1"/>
    <property type="molecule type" value="Genomic_DNA"/>
</dbReference>
<sequence>MTHGSQTSGGHGNCSWVLAQIGQADFLCSTGELDLNSHMTAKHSVASILKQRLTIYRLVSSRQTDSVNIQEDNRTPVPRALTIMVAGYSTQLDFPAPEFRSSDSKSWPAGGQRPEIIGLAVSRYTI</sequence>
<dbReference type="AlphaFoldDB" id="A0AAV4BL82"/>
<name>A0AAV4BL82_9GAST</name>
<protein>
    <submittedName>
        <fullName evidence="1">Uncharacterized protein</fullName>
    </submittedName>
</protein>
<keyword evidence="2" id="KW-1185">Reference proteome</keyword>
<evidence type="ECO:0000313" key="1">
    <source>
        <dbReference type="EMBL" id="GFO21171.1"/>
    </source>
</evidence>
<organism evidence="1 2">
    <name type="scientific">Plakobranchus ocellatus</name>
    <dbReference type="NCBI Taxonomy" id="259542"/>
    <lineage>
        <taxon>Eukaryota</taxon>
        <taxon>Metazoa</taxon>
        <taxon>Spiralia</taxon>
        <taxon>Lophotrochozoa</taxon>
        <taxon>Mollusca</taxon>
        <taxon>Gastropoda</taxon>
        <taxon>Heterobranchia</taxon>
        <taxon>Euthyneura</taxon>
        <taxon>Panpulmonata</taxon>
        <taxon>Sacoglossa</taxon>
        <taxon>Placobranchoidea</taxon>
        <taxon>Plakobranchidae</taxon>
        <taxon>Plakobranchus</taxon>
    </lineage>
</organism>
<dbReference type="Proteomes" id="UP000735302">
    <property type="component" value="Unassembled WGS sequence"/>
</dbReference>
<accession>A0AAV4BL82</accession>
<reference evidence="1 2" key="1">
    <citation type="journal article" date="2021" name="Elife">
        <title>Chloroplast acquisition without the gene transfer in kleptoplastic sea slugs, Plakobranchus ocellatus.</title>
        <authorList>
            <person name="Maeda T."/>
            <person name="Takahashi S."/>
            <person name="Yoshida T."/>
            <person name="Shimamura S."/>
            <person name="Takaki Y."/>
            <person name="Nagai Y."/>
            <person name="Toyoda A."/>
            <person name="Suzuki Y."/>
            <person name="Arimoto A."/>
            <person name="Ishii H."/>
            <person name="Satoh N."/>
            <person name="Nishiyama T."/>
            <person name="Hasebe M."/>
            <person name="Maruyama T."/>
            <person name="Minagawa J."/>
            <person name="Obokata J."/>
            <person name="Shigenobu S."/>
        </authorList>
    </citation>
    <scope>NUCLEOTIDE SEQUENCE [LARGE SCALE GENOMIC DNA]</scope>
</reference>
<proteinExistence type="predicted"/>